<gene>
    <name evidence="8" type="ORF">GCM10025874_05060</name>
</gene>
<dbReference type="PROSITE" id="PS51257">
    <property type="entry name" value="PROKAR_LIPOPROTEIN"/>
    <property type="match status" value="1"/>
</dbReference>
<feature type="coiled-coil region" evidence="5">
    <location>
        <begin position="176"/>
        <end position="203"/>
    </location>
</feature>
<keyword evidence="3" id="KW-0813">Transport</keyword>
<comment type="similarity">
    <text evidence="2">Belongs to the bacterial solute-binding protein 8 family.</text>
</comment>
<dbReference type="InterPro" id="IPR002491">
    <property type="entry name" value="ABC_transptr_periplasmic_BD"/>
</dbReference>
<sequence>MRPSRLLPITAASAALALGLVGCASGSGAETGGATGDTVTIEHALGTVEVPANPERVATVAWANHEVPLALGVVPVGMAAANFGDDDGDGLLPWVSEKLEELGAETPVLFDETDGIDFEAVADTDPDVILAGYSGLTQEDYDTLSEIAPVVAYPEGPWATSWRELIEINAAGIGRADEGEQLIADIEAEIAEAAAEHPELEGKTAGFITHIDPTDLSEISYYTTADPRPAFFEDLGLVEPAGIAAASEEAGDDVFSLTQSAEQADFFDDVDIVVTYGTDLLTTLQADPLLSQIPAVQRESFVQLDGTGPLGTAANPTPLAISWVLDDYLELLAEAAAKVDQ</sequence>
<proteinExistence type="inferred from homology"/>
<keyword evidence="9" id="KW-1185">Reference proteome</keyword>
<evidence type="ECO:0000256" key="2">
    <source>
        <dbReference type="ARBA" id="ARBA00008814"/>
    </source>
</evidence>
<dbReference type="Proteomes" id="UP001157160">
    <property type="component" value="Unassembled WGS sequence"/>
</dbReference>
<comment type="caution">
    <text evidence="8">The sequence shown here is derived from an EMBL/GenBank/DDBJ whole genome shotgun (WGS) entry which is preliminary data.</text>
</comment>
<dbReference type="Pfam" id="PF01497">
    <property type="entry name" value="Peripla_BP_2"/>
    <property type="match status" value="1"/>
</dbReference>
<dbReference type="GO" id="GO:1901678">
    <property type="term" value="P:iron coordination entity transport"/>
    <property type="evidence" value="ECO:0007669"/>
    <property type="project" value="UniProtKB-ARBA"/>
</dbReference>
<keyword evidence="4 6" id="KW-0732">Signal</keyword>
<dbReference type="InterPro" id="IPR051313">
    <property type="entry name" value="Bact_iron-sidero_bind"/>
</dbReference>
<dbReference type="SUPFAM" id="SSF53807">
    <property type="entry name" value="Helical backbone' metal receptor"/>
    <property type="match status" value="1"/>
</dbReference>
<evidence type="ECO:0000256" key="5">
    <source>
        <dbReference type="SAM" id="Coils"/>
    </source>
</evidence>
<protein>
    <submittedName>
        <fullName evidence="8">ABC transporter substrate-binding protein</fullName>
    </submittedName>
</protein>
<dbReference type="PANTHER" id="PTHR30532:SF24">
    <property type="entry name" value="FERRIC ENTEROBACTIN-BINDING PERIPLASMIC PROTEIN FEPB"/>
    <property type="match status" value="1"/>
</dbReference>
<comment type="subcellular location">
    <subcellularLocation>
        <location evidence="1">Cell envelope</location>
    </subcellularLocation>
</comment>
<dbReference type="RefSeq" id="WP_284229720.1">
    <property type="nucleotide sequence ID" value="NZ_BSUL01000001.1"/>
</dbReference>
<evidence type="ECO:0000256" key="3">
    <source>
        <dbReference type="ARBA" id="ARBA00022448"/>
    </source>
</evidence>
<evidence type="ECO:0000256" key="6">
    <source>
        <dbReference type="SAM" id="SignalP"/>
    </source>
</evidence>
<dbReference type="AlphaFoldDB" id="A0AA37X9Z0"/>
<evidence type="ECO:0000256" key="4">
    <source>
        <dbReference type="ARBA" id="ARBA00022729"/>
    </source>
</evidence>
<feature type="domain" description="Fe/B12 periplasmic-binding" evidence="7">
    <location>
        <begin position="56"/>
        <end position="336"/>
    </location>
</feature>
<dbReference type="GO" id="GO:0030288">
    <property type="term" value="C:outer membrane-bounded periplasmic space"/>
    <property type="evidence" value="ECO:0007669"/>
    <property type="project" value="TreeGrafter"/>
</dbReference>
<evidence type="ECO:0000313" key="8">
    <source>
        <dbReference type="EMBL" id="GMA27253.1"/>
    </source>
</evidence>
<dbReference type="PROSITE" id="PS50983">
    <property type="entry name" value="FE_B12_PBP"/>
    <property type="match status" value="1"/>
</dbReference>
<name>A0AA37X9Z0_9MICO</name>
<evidence type="ECO:0000259" key="7">
    <source>
        <dbReference type="PROSITE" id="PS50983"/>
    </source>
</evidence>
<reference evidence="8 9" key="1">
    <citation type="journal article" date="2014" name="Int. J. Syst. Evol. Microbiol.">
        <title>Complete genome sequence of Corynebacterium casei LMG S-19264T (=DSM 44701T), isolated from a smear-ripened cheese.</title>
        <authorList>
            <consortium name="US DOE Joint Genome Institute (JGI-PGF)"/>
            <person name="Walter F."/>
            <person name="Albersmeier A."/>
            <person name="Kalinowski J."/>
            <person name="Ruckert C."/>
        </authorList>
    </citation>
    <scope>NUCLEOTIDE SEQUENCE [LARGE SCALE GENOMIC DNA]</scope>
    <source>
        <strain evidence="8 9">NBRC 112289</strain>
    </source>
</reference>
<evidence type="ECO:0000313" key="9">
    <source>
        <dbReference type="Proteomes" id="UP001157160"/>
    </source>
</evidence>
<accession>A0AA37X9Z0</accession>
<dbReference type="Gene3D" id="3.40.50.1980">
    <property type="entry name" value="Nitrogenase molybdenum iron protein domain"/>
    <property type="match status" value="2"/>
</dbReference>
<organism evidence="8 9">
    <name type="scientific">Arenivirga flava</name>
    <dbReference type="NCBI Taxonomy" id="1930060"/>
    <lineage>
        <taxon>Bacteria</taxon>
        <taxon>Bacillati</taxon>
        <taxon>Actinomycetota</taxon>
        <taxon>Actinomycetes</taxon>
        <taxon>Micrococcales</taxon>
        <taxon>Microbacteriaceae</taxon>
        <taxon>Arenivirga</taxon>
    </lineage>
</organism>
<dbReference type="EMBL" id="BSUL01000001">
    <property type="protein sequence ID" value="GMA27253.1"/>
    <property type="molecule type" value="Genomic_DNA"/>
</dbReference>
<evidence type="ECO:0000256" key="1">
    <source>
        <dbReference type="ARBA" id="ARBA00004196"/>
    </source>
</evidence>
<feature type="signal peptide" evidence="6">
    <location>
        <begin position="1"/>
        <end position="29"/>
    </location>
</feature>
<keyword evidence="5" id="KW-0175">Coiled coil</keyword>
<dbReference type="PANTHER" id="PTHR30532">
    <property type="entry name" value="IRON III DICITRATE-BINDING PERIPLASMIC PROTEIN"/>
    <property type="match status" value="1"/>
</dbReference>
<feature type="chain" id="PRO_5041239824" evidence="6">
    <location>
        <begin position="30"/>
        <end position="341"/>
    </location>
</feature>